<feature type="compositionally biased region" description="Basic and acidic residues" evidence="1">
    <location>
        <begin position="216"/>
        <end position="236"/>
    </location>
</feature>
<protein>
    <recommendedName>
        <fullName evidence="4">DUF3945 domain-containing protein</fullName>
    </recommendedName>
</protein>
<accession>A0A840KCQ0</accession>
<gene>
    <name evidence="2" type="ORF">HNP38_002553</name>
</gene>
<reference evidence="2 3" key="1">
    <citation type="submission" date="2020-08" db="EMBL/GenBank/DDBJ databases">
        <title>Functional genomics of gut bacteria from endangered species of beetles.</title>
        <authorList>
            <person name="Carlos-Shanley C."/>
        </authorList>
    </citation>
    <scope>NUCLEOTIDE SEQUENCE [LARGE SCALE GENOMIC DNA]</scope>
    <source>
        <strain evidence="2 3">S00151</strain>
    </source>
</reference>
<keyword evidence="3" id="KW-1185">Reference proteome</keyword>
<name>A0A840KCQ0_9FLAO</name>
<dbReference type="Proteomes" id="UP000592180">
    <property type="component" value="Unassembled WGS sequence"/>
</dbReference>
<sequence length="494" mass="56527">MEANTDFEPEAKILSGYYKNGSRSIWLREGKGGSVYTEISSFRSLMEVLHSKKGMFEGIPIVLIPFNTSGEKFEITIQNDKERVQLISQLQSFQFKESSDKITAHELEEPFSKISEVKKINYNPNNQKLEIMKNNPFESKKADLQVKINLPGQQKPFFDKMSTPANLTTQIQKAGQKLEEKESLRININGASFEIPKEKTEKGNILETVQSEYEKAQKNNIQAKEETDNEEAKRTESQQNEAPAKQKEKTNFGYLKDQIKYLGMGEDPAMHKELAKKTGSGVKEFSMVITSDKASFKNSKVEFTLNFQKSSANNKVYLNTFLATLKNEEKNTELTHTFSANGRITAKEAINLLEGRSVKTEINSKHSDEKEDAFIKLQLGEEKNEKGNFKLQVFNKNYGIDVERIMAKSKLVFDDEKHKEITQKSLEKGNIVSVKFSDQNNKVTEGKAILNPQYKMLNLYDSKMKRVNSNEQAFQKDNSETKEVKNQQNYSRKM</sequence>
<dbReference type="EMBL" id="JACHLE010000003">
    <property type="protein sequence ID" value="MBB4807249.1"/>
    <property type="molecule type" value="Genomic_DNA"/>
</dbReference>
<feature type="region of interest" description="Disordered" evidence="1">
    <location>
        <begin position="216"/>
        <end position="249"/>
    </location>
</feature>
<evidence type="ECO:0000256" key="1">
    <source>
        <dbReference type="SAM" id="MobiDB-lite"/>
    </source>
</evidence>
<proteinExistence type="predicted"/>
<evidence type="ECO:0008006" key="4">
    <source>
        <dbReference type="Google" id="ProtNLM"/>
    </source>
</evidence>
<comment type="caution">
    <text evidence="2">The sequence shown here is derived from an EMBL/GenBank/DDBJ whole genome shotgun (WGS) entry which is preliminary data.</text>
</comment>
<dbReference type="AlphaFoldDB" id="A0A840KCQ0"/>
<evidence type="ECO:0000313" key="2">
    <source>
        <dbReference type="EMBL" id="MBB4807249.1"/>
    </source>
</evidence>
<feature type="region of interest" description="Disordered" evidence="1">
    <location>
        <begin position="472"/>
        <end position="494"/>
    </location>
</feature>
<evidence type="ECO:0000313" key="3">
    <source>
        <dbReference type="Proteomes" id="UP000592180"/>
    </source>
</evidence>
<dbReference type="RefSeq" id="WP_184189984.1">
    <property type="nucleotide sequence ID" value="NZ_JACHLE010000003.1"/>
</dbReference>
<organism evidence="2 3">
    <name type="scientific">Chryseobacterium defluvii</name>
    <dbReference type="NCBI Taxonomy" id="160396"/>
    <lineage>
        <taxon>Bacteria</taxon>
        <taxon>Pseudomonadati</taxon>
        <taxon>Bacteroidota</taxon>
        <taxon>Flavobacteriia</taxon>
        <taxon>Flavobacteriales</taxon>
        <taxon>Weeksellaceae</taxon>
        <taxon>Chryseobacterium group</taxon>
        <taxon>Chryseobacterium</taxon>
    </lineage>
</organism>